<keyword evidence="2" id="KW-1133">Transmembrane helix</keyword>
<name>A0ABP9R783_9GAMM</name>
<dbReference type="RefSeq" id="WP_031382425.1">
    <property type="nucleotide sequence ID" value="NZ_BAABKI010000010.1"/>
</dbReference>
<keyword evidence="2" id="KW-0472">Membrane</keyword>
<evidence type="ECO:0000313" key="4">
    <source>
        <dbReference type="Proteomes" id="UP001500074"/>
    </source>
</evidence>
<dbReference type="Proteomes" id="UP001500074">
    <property type="component" value="Unassembled WGS sequence"/>
</dbReference>
<dbReference type="EMBL" id="BAABKI010000010">
    <property type="protein sequence ID" value="GAA5172343.1"/>
    <property type="molecule type" value="Genomic_DNA"/>
</dbReference>
<organism evidence="3 4">
    <name type="scientific">Modicisalibacter zincidurans</name>
    <dbReference type="NCBI Taxonomy" id="1178777"/>
    <lineage>
        <taxon>Bacteria</taxon>
        <taxon>Pseudomonadati</taxon>
        <taxon>Pseudomonadota</taxon>
        <taxon>Gammaproteobacteria</taxon>
        <taxon>Oceanospirillales</taxon>
        <taxon>Halomonadaceae</taxon>
        <taxon>Modicisalibacter</taxon>
    </lineage>
</organism>
<keyword evidence="4" id="KW-1185">Reference proteome</keyword>
<evidence type="ECO:0000256" key="1">
    <source>
        <dbReference type="SAM" id="MobiDB-lite"/>
    </source>
</evidence>
<keyword evidence="2" id="KW-0812">Transmembrane</keyword>
<accession>A0ABP9R783</accession>
<evidence type="ECO:0000313" key="3">
    <source>
        <dbReference type="EMBL" id="GAA5172343.1"/>
    </source>
</evidence>
<proteinExistence type="predicted"/>
<feature type="region of interest" description="Disordered" evidence="1">
    <location>
        <begin position="63"/>
        <end position="83"/>
    </location>
</feature>
<evidence type="ECO:0008006" key="5">
    <source>
        <dbReference type="Google" id="ProtNLM"/>
    </source>
</evidence>
<gene>
    <name evidence="3" type="ORF">GCM10023342_08820</name>
</gene>
<comment type="caution">
    <text evidence="3">The sequence shown here is derived from an EMBL/GenBank/DDBJ whole genome shotgun (WGS) entry which is preliminary data.</text>
</comment>
<feature type="transmembrane region" description="Helical" evidence="2">
    <location>
        <begin position="7"/>
        <end position="25"/>
    </location>
</feature>
<feature type="compositionally biased region" description="Basic and acidic residues" evidence="1">
    <location>
        <begin position="65"/>
        <end position="83"/>
    </location>
</feature>
<sequence length="83" mass="9072">MAKRYDGLRALAIASQALGFILIITLETVLGDAARPWQGATLAAMLLAALSIAGIRQYRYNRGRKAAERARRGAARRERESAD</sequence>
<feature type="transmembrane region" description="Helical" evidence="2">
    <location>
        <begin position="37"/>
        <end position="55"/>
    </location>
</feature>
<protein>
    <recommendedName>
        <fullName evidence="5">Holin</fullName>
    </recommendedName>
</protein>
<reference evidence="4" key="1">
    <citation type="journal article" date="2019" name="Int. J. Syst. Evol. Microbiol.">
        <title>The Global Catalogue of Microorganisms (GCM) 10K type strain sequencing project: providing services to taxonomists for standard genome sequencing and annotation.</title>
        <authorList>
            <consortium name="The Broad Institute Genomics Platform"/>
            <consortium name="The Broad Institute Genome Sequencing Center for Infectious Disease"/>
            <person name="Wu L."/>
            <person name="Ma J."/>
        </authorList>
    </citation>
    <scope>NUCLEOTIDE SEQUENCE [LARGE SCALE GENOMIC DNA]</scope>
    <source>
        <strain evidence="4">JCM 18472</strain>
    </source>
</reference>
<evidence type="ECO:0000256" key="2">
    <source>
        <dbReference type="SAM" id="Phobius"/>
    </source>
</evidence>